<dbReference type="PROSITE" id="PS51371">
    <property type="entry name" value="CBS"/>
    <property type="match status" value="1"/>
</dbReference>
<evidence type="ECO:0000256" key="7">
    <source>
        <dbReference type="PROSITE-ProRule" id="PRU00703"/>
    </source>
</evidence>
<accession>A0A832G7N7</accession>
<dbReference type="SUPFAM" id="SSF54631">
    <property type="entry name" value="CBS-domain pair"/>
    <property type="match status" value="1"/>
</dbReference>
<evidence type="ECO:0000256" key="2">
    <source>
        <dbReference type="ARBA" id="ARBA00022692"/>
    </source>
</evidence>
<dbReference type="AlphaFoldDB" id="A0A832G7N7"/>
<evidence type="ECO:0000313" key="12">
    <source>
        <dbReference type="EMBL" id="HGT48552.1"/>
    </source>
</evidence>
<dbReference type="InterPro" id="IPR036318">
    <property type="entry name" value="FAD-bd_PCMH-like_sf"/>
</dbReference>
<evidence type="ECO:0000256" key="9">
    <source>
        <dbReference type="SAM" id="Phobius"/>
    </source>
</evidence>
<dbReference type="Gene3D" id="3.10.580.10">
    <property type="entry name" value="CBS-domain"/>
    <property type="match status" value="1"/>
</dbReference>
<keyword evidence="2 8" id="KW-0812">Transmembrane</keyword>
<feature type="transmembrane region" description="Helical" evidence="9">
    <location>
        <begin position="56"/>
        <end position="84"/>
    </location>
</feature>
<protein>
    <submittedName>
        <fullName evidence="12">HlyC/CorC family transporter</fullName>
    </submittedName>
</protein>
<dbReference type="InterPro" id="IPR000644">
    <property type="entry name" value="CBS_dom"/>
</dbReference>
<keyword evidence="4 8" id="KW-1133">Transmembrane helix</keyword>
<feature type="domain" description="CNNM transmembrane" evidence="11">
    <location>
        <begin position="1"/>
        <end position="185"/>
    </location>
</feature>
<dbReference type="Pfam" id="PF00571">
    <property type="entry name" value="CBS"/>
    <property type="match status" value="2"/>
</dbReference>
<dbReference type="PANTHER" id="PTHR22777">
    <property type="entry name" value="HEMOLYSIN-RELATED"/>
    <property type="match status" value="1"/>
</dbReference>
<dbReference type="Gene3D" id="3.30.465.10">
    <property type="match status" value="1"/>
</dbReference>
<dbReference type="Pfam" id="PF03471">
    <property type="entry name" value="CorC_HlyC"/>
    <property type="match status" value="1"/>
</dbReference>
<dbReference type="EMBL" id="DSVI01000018">
    <property type="protein sequence ID" value="HGT48552.1"/>
    <property type="molecule type" value="Genomic_DNA"/>
</dbReference>
<dbReference type="InterPro" id="IPR016169">
    <property type="entry name" value="FAD-bd_PCMH_sub2"/>
</dbReference>
<dbReference type="PROSITE" id="PS51846">
    <property type="entry name" value="CNNM"/>
    <property type="match status" value="1"/>
</dbReference>
<sequence>MITEIILLFILLILSAYFSSTEMAYIAANKLKLEVKTKKKDLISRNISYYLNNPNIFFSTILLGNNIVNIAFASLSAIILVAVFQLSEFEILIISTILLLFLGELIPKYFAHETADVFIILSSPVLRVITFILYPFIKLLSFISDKITSGGKTQKVENISYLFDKEDIKELLDEGHKAGKVHTHEKNIIEKVIDLGEQKVYEAMRPRTEIVGVEINSTIEEVHRTFIESGYSKLIVYEENLDNIKGVILAKDLFSKPQSINQVIREIKFYPETKKSLEVLNELLESKLSIAVVVDEFGGTAGIVTMEDIIEELFGEIKDEYDVEEHICRKISRDTFLISGKVEIDHLNEKYKIGIPEGDYETIAGYIENRIGRIPKQGESFLIDNYDIIIVKATHTKIELVKLIVRNES</sequence>
<gene>
    <name evidence="12" type="ORF">ENS56_10985</name>
</gene>
<dbReference type="SMART" id="SM01091">
    <property type="entry name" value="CorC_HlyC"/>
    <property type="match status" value="1"/>
</dbReference>
<feature type="domain" description="CBS" evidence="10">
    <location>
        <begin position="263"/>
        <end position="320"/>
    </location>
</feature>
<evidence type="ECO:0000259" key="11">
    <source>
        <dbReference type="PROSITE" id="PS51846"/>
    </source>
</evidence>
<feature type="transmembrane region" description="Helical" evidence="9">
    <location>
        <begin position="117"/>
        <end position="137"/>
    </location>
</feature>
<keyword evidence="6 8" id="KW-0472">Membrane</keyword>
<comment type="subcellular location">
    <subcellularLocation>
        <location evidence="1">Membrane</location>
        <topology evidence="1">Multi-pass membrane protein</topology>
    </subcellularLocation>
</comment>
<organism evidence="12">
    <name type="scientific">Ignavibacterium album</name>
    <dbReference type="NCBI Taxonomy" id="591197"/>
    <lineage>
        <taxon>Bacteria</taxon>
        <taxon>Pseudomonadati</taxon>
        <taxon>Ignavibacteriota</taxon>
        <taxon>Ignavibacteria</taxon>
        <taxon>Ignavibacteriales</taxon>
        <taxon>Ignavibacteriaceae</taxon>
        <taxon>Ignavibacterium</taxon>
    </lineage>
</organism>
<evidence type="ECO:0000256" key="8">
    <source>
        <dbReference type="PROSITE-ProRule" id="PRU01193"/>
    </source>
</evidence>
<dbReference type="InterPro" id="IPR046342">
    <property type="entry name" value="CBS_dom_sf"/>
</dbReference>
<evidence type="ECO:0000259" key="10">
    <source>
        <dbReference type="PROSITE" id="PS51371"/>
    </source>
</evidence>
<dbReference type="Pfam" id="PF01595">
    <property type="entry name" value="CNNM"/>
    <property type="match status" value="1"/>
</dbReference>
<evidence type="ECO:0000256" key="4">
    <source>
        <dbReference type="ARBA" id="ARBA00022989"/>
    </source>
</evidence>
<dbReference type="InterPro" id="IPR044751">
    <property type="entry name" value="Ion_transp-like_CBS"/>
</dbReference>
<name>A0A832G7N7_9BACT</name>
<keyword evidence="3" id="KW-0677">Repeat</keyword>
<comment type="caution">
    <text evidence="12">The sequence shown here is derived from an EMBL/GenBank/DDBJ whole genome shotgun (WGS) entry which is preliminary data.</text>
</comment>
<dbReference type="InterPro" id="IPR005170">
    <property type="entry name" value="Transptr-assoc_dom"/>
</dbReference>
<evidence type="ECO:0000256" key="1">
    <source>
        <dbReference type="ARBA" id="ARBA00004141"/>
    </source>
</evidence>
<proteinExistence type="predicted"/>
<evidence type="ECO:0000256" key="5">
    <source>
        <dbReference type="ARBA" id="ARBA00023122"/>
    </source>
</evidence>
<keyword evidence="5 7" id="KW-0129">CBS domain</keyword>
<evidence type="ECO:0000256" key="3">
    <source>
        <dbReference type="ARBA" id="ARBA00022737"/>
    </source>
</evidence>
<dbReference type="FunFam" id="3.10.580.10:FF:000002">
    <property type="entry name" value="Magnesium/cobalt efflux protein CorC"/>
    <property type="match status" value="1"/>
</dbReference>
<dbReference type="CDD" id="cd04590">
    <property type="entry name" value="CBS_pair_CorC_HlyC_assoc"/>
    <property type="match status" value="1"/>
</dbReference>
<feature type="transmembrane region" description="Helical" evidence="9">
    <location>
        <begin position="91"/>
        <end position="111"/>
    </location>
</feature>
<dbReference type="GO" id="GO:0005886">
    <property type="term" value="C:plasma membrane"/>
    <property type="evidence" value="ECO:0007669"/>
    <property type="project" value="TreeGrafter"/>
</dbReference>
<dbReference type="InterPro" id="IPR002550">
    <property type="entry name" value="CNNM"/>
</dbReference>
<evidence type="ECO:0000256" key="6">
    <source>
        <dbReference type="ARBA" id="ARBA00023136"/>
    </source>
</evidence>
<reference evidence="12" key="1">
    <citation type="journal article" date="2020" name="mSystems">
        <title>Genome- and Community-Level Interaction Insights into Carbon Utilization and Element Cycling Functions of Hydrothermarchaeota in Hydrothermal Sediment.</title>
        <authorList>
            <person name="Zhou Z."/>
            <person name="Liu Y."/>
            <person name="Xu W."/>
            <person name="Pan J."/>
            <person name="Luo Z.H."/>
            <person name="Li M."/>
        </authorList>
    </citation>
    <scope>NUCLEOTIDE SEQUENCE [LARGE SCALE GENOMIC DNA]</scope>
    <source>
        <strain evidence="12">SpSt-500</strain>
    </source>
</reference>
<dbReference type="PANTHER" id="PTHR22777:SF17">
    <property type="entry name" value="UPF0053 PROTEIN SLL0260"/>
    <property type="match status" value="1"/>
</dbReference>
<dbReference type="GO" id="GO:0050660">
    <property type="term" value="F:flavin adenine dinucleotide binding"/>
    <property type="evidence" value="ECO:0007669"/>
    <property type="project" value="InterPro"/>
</dbReference>
<dbReference type="SUPFAM" id="SSF56176">
    <property type="entry name" value="FAD-binding/transporter-associated domain-like"/>
    <property type="match status" value="1"/>
</dbReference>